<dbReference type="PROSITE" id="PS50943">
    <property type="entry name" value="HTH_CROC1"/>
    <property type="match status" value="1"/>
</dbReference>
<dbReference type="Pfam" id="PF17765">
    <property type="entry name" value="MLTR_LBD"/>
    <property type="match status" value="1"/>
</dbReference>
<dbReference type="InterPro" id="IPR010982">
    <property type="entry name" value="Lambda_DNA-bd_dom_sf"/>
</dbReference>
<keyword evidence="3" id="KW-1185">Reference proteome</keyword>
<comment type="caution">
    <text evidence="2">The sequence shown here is derived from an EMBL/GenBank/DDBJ whole genome shotgun (WGS) entry which is preliminary data.</text>
</comment>
<dbReference type="Gene3D" id="1.10.260.40">
    <property type="entry name" value="lambda repressor-like DNA-binding domains"/>
    <property type="match status" value="1"/>
</dbReference>
<dbReference type="InterPro" id="IPR041413">
    <property type="entry name" value="MLTR_LBD"/>
</dbReference>
<evidence type="ECO:0000313" key="2">
    <source>
        <dbReference type="EMBL" id="MBD3147243.1"/>
    </source>
</evidence>
<dbReference type="InterPro" id="IPR001387">
    <property type="entry name" value="Cro/C1-type_HTH"/>
</dbReference>
<proteinExistence type="predicted"/>
<dbReference type="PANTHER" id="PTHR35010">
    <property type="entry name" value="BLL4672 PROTEIN-RELATED"/>
    <property type="match status" value="1"/>
</dbReference>
<gene>
    <name evidence="2" type="ORF">IEQ31_29240</name>
</gene>
<name>A0ABR8L8J6_9ACTN</name>
<dbReference type="SUPFAM" id="SSF47413">
    <property type="entry name" value="lambda repressor-like DNA-binding domains"/>
    <property type="match status" value="1"/>
</dbReference>
<evidence type="ECO:0000259" key="1">
    <source>
        <dbReference type="PROSITE" id="PS50943"/>
    </source>
</evidence>
<dbReference type="Gene3D" id="3.30.450.180">
    <property type="match status" value="1"/>
</dbReference>
<dbReference type="Proteomes" id="UP000653231">
    <property type="component" value="Unassembled WGS sequence"/>
</dbReference>
<organism evidence="2 3">
    <name type="scientific">Microbispora bryophytorum subsp. camponoti</name>
    <dbReference type="NCBI Taxonomy" id="1677852"/>
    <lineage>
        <taxon>Bacteria</taxon>
        <taxon>Bacillati</taxon>
        <taxon>Actinomycetota</taxon>
        <taxon>Actinomycetes</taxon>
        <taxon>Streptosporangiales</taxon>
        <taxon>Streptosporangiaceae</taxon>
        <taxon>Microbispora</taxon>
    </lineage>
</organism>
<evidence type="ECO:0000313" key="3">
    <source>
        <dbReference type="Proteomes" id="UP000653231"/>
    </source>
</evidence>
<dbReference type="RefSeq" id="WP_191054468.1">
    <property type="nucleotide sequence ID" value="NZ_JACXRZ010000028.1"/>
</dbReference>
<dbReference type="EMBL" id="JACXRZ010000028">
    <property type="protein sequence ID" value="MBD3147243.1"/>
    <property type="molecule type" value="Genomic_DNA"/>
</dbReference>
<dbReference type="CDD" id="cd00093">
    <property type="entry name" value="HTH_XRE"/>
    <property type="match status" value="1"/>
</dbReference>
<protein>
    <submittedName>
        <fullName evidence="2">Helix-turn-helix domain-containing protein</fullName>
    </submittedName>
</protein>
<accession>A0ABR8L8J6</accession>
<dbReference type="Pfam" id="PF13560">
    <property type="entry name" value="HTH_31"/>
    <property type="match status" value="1"/>
</dbReference>
<feature type="domain" description="HTH cro/C1-type" evidence="1">
    <location>
        <begin position="41"/>
        <end position="88"/>
    </location>
</feature>
<sequence length="278" mass="30686">MTDAVDPARLRELGDFLRSRRNRLRPADVGLPPGARRRTPGLRREEVATLAAISPTYLAFLEQGRDARPSRQVLDALAGALRLSAAERAHLHELVHLAAPPVVPPGGESLPPAVADLVDRLDPCPAYVTGRRWDVLAANRAARALWTDWLLLAPEARNMLWWMFTDPAARMVFVEWEQEASALLARFRSAAARHPGDPGFEELTARLKAASPEVRAWWPRHDIAPLSSGTKRLRHPLLGELELRHVVLLTADDVEQKLVAFLAADADQARIAELIAAG</sequence>
<dbReference type="SMART" id="SM00530">
    <property type="entry name" value="HTH_XRE"/>
    <property type="match status" value="1"/>
</dbReference>
<reference evidence="2 3" key="1">
    <citation type="submission" date="2020-09" db="EMBL/GenBank/DDBJ databases">
        <title>Actinomycete isolated from the Camponotus japonicus Mayr.</title>
        <authorList>
            <person name="Gong X."/>
        </authorList>
    </citation>
    <scope>NUCLEOTIDE SEQUENCE [LARGE SCALE GENOMIC DNA]</scope>
    <source>
        <strain evidence="2 3">2C-HV3</strain>
    </source>
</reference>